<protein>
    <submittedName>
        <fullName evidence="2">Uncharacterized protein</fullName>
    </submittedName>
</protein>
<feature type="region of interest" description="Disordered" evidence="1">
    <location>
        <begin position="334"/>
        <end position="411"/>
    </location>
</feature>
<feature type="compositionally biased region" description="Low complexity" evidence="1">
    <location>
        <begin position="1027"/>
        <end position="1045"/>
    </location>
</feature>
<feature type="compositionally biased region" description="Basic residues" evidence="1">
    <location>
        <begin position="1123"/>
        <end position="1136"/>
    </location>
</feature>
<feature type="compositionally biased region" description="Basic residues" evidence="1">
    <location>
        <begin position="1064"/>
        <end position="1077"/>
    </location>
</feature>
<proteinExistence type="predicted"/>
<feature type="compositionally biased region" description="Low complexity" evidence="1">
    <location>
        <begin position="1369"/>
        <end position="1381"/>
    </location>
</feature>
<evidence type="ECO:0000256" key="1">
    <source>
        <dbReference type="SAM" id="MobiDB-lite"/>
    </source>
</evidence>
<feature type="region of interest" description="Disordered" evidence="1">
    <location>
        <begin position="70"/>
        <end position="116"/>
    </location>
</feature>
<sequence>MTVRSTRNYHTKPQEEESGSREANIYWEQVNLCPTISITELDPWKEEEVWTMEGGNTDGEGTNRIMVSKAKSLSSSGRKKNALKKMETPFGKEKNDSKNKGETRMERKKTSVGWKKNGLSTSNGTLLVGTHWDHRLDPCLGARYGLKKKNQLGKNSVESPSVRETATALGTHNWKEPPLSELKRECKMMIIKRCNKKIKSQIQVKECVKYTKNCKASFGKRTISRVGTPHPFHCNPLRGETKWKKGEHESLSRSVHRKIPTGGRVKNVPQVKSQSRRSVKSATNKRIEPNKIKQVVKNPPKRMNHVGRKHEQRGEIPQRIGSANVRRNITGSEKMHVGKRSCRKNGPPLAGRTCSIRMGSRGGGETSLGCLKREKAKVKESERKNVKEDEKEKWNDERGKGERHSSANVRSRIDDKRQELLCSFRQRLSAGSALGELEGSRTGGRVPRKLEREMRCGVMNTHVYAYVGSPSGEYNRDAPESEEEGEKKESSLLHHPLSSNTYEVNEPCTYDHVTHCGKGRERSTIKINTWSSDEIMVGTVPSSSGNSIQGKSNSITRIASPVNESVVIGKRRSHSLNGEQERRAVNPLILTNDLRIKICYSNNYVDLRRMERLPIHERGSPENDIAMKVGRESSKQMTRKISKYMTEAEPHINYSALSCHSEDHFLNISDDLFLISQDSEKMKMNGYVERINSKDTFDGEQRCIYNRLEGQTTECHTCMEGNLLPISHFVKADKGKGTHPIEEVDEEVSPVKELIHEWEGIHGLEGNNYHQQERTNEQSTGWFTPELGQEEMGSTSQKNSTRISKGINFTMGDEKFKRDTHQIVNDINRKNHSLWRSEKNIEQHRRSDNEGERQTDRNTDDAHTSKNNRNSLIEPFLDHSEEGNVYIDPFNLDNGSNSTSASLWECPRGKFVQNSNLNYLVREERYLDNMVQVEEKFSEVLVVPPVEPEGRISNKCCRNTNDTIAMSVGRNRNEESIKFGGVSQVKGTTSEKLRKNFQVDYPCGGMSMEGEETSPVVSRGEKRGITNKNPNKNPNKSSNKNPNNSRFEQQLKCKNNFPFEAKRRDKTVKKKGSGHPRLHTDGPIIGAGVKDSASKRIGTKSIDGAQNDNPGEHSTRAKEERKKKQKNKNQKSKKERKKEEEKEKEKIRIVKKKKISEQKKCSQSAKPPQHCEKIAPTKNQGMENTHPLDASTVETNRTSRKVIPHVGNNNEEERYQREKKRDDGRGAPRGSGHPSKSSTSLVNHKGKTMWIEKDKKKKVKRNNYQMHHDKGNIKNVEKKKKIPSYAVLQMLIRKKTKKALTNTDRGRKAVNRSTCNIHKCDVVGDVIQECIFSPERSNANFKVRSGCSVALCGGVPVGKNKKKGKTQKGTKGVKGVKYVSSGKRDDLRKMKKEKRDRMKDDVLLEGQDCFEDAAQTEKRASDAKEALPNTQSKTTSPRDSHQDGGTPKMDSTPGGEDPNERLITKELEKKYLSKIHTKMILKRNIKKGEKRDPFDEAMKDGREGTAISIPPLGCVLLHSEVMQRSNVPDSSHCLGEVSQEVFFLEELIQKERCPVEGEKERGMRECAKWGEWKDELHERTSIGIEPETVHTVNIERGDQMRWTEERTKESLDVDDVDKFHQTHYSDKLEFPLGGLSSGSSDSSDRVDRVDRVERVESDERVRRERRRWDPDLQKTTGEVPKDYVEGGRSLRKGNEHDCGKFSFSLNLEKYVVDHRINRISLKRSLFGGNQEGEDIWGCHPDGTEYDSPPGSAPMAEALEEIPPTRTIEQDEGSNFPPQRRRQITWSTEETDTRNVKSLFLTCNEREVMNVKERKNVINQVKQNVPHLNRKKGAYPDEEEGKGFWSSPFDKVTRDQECSSLRASEGRIELGSIVEDFFLSKIKGKKKKKKKKKNYLFRALSVNDIYGSLFPKSRGCVSFGEKEDDCKKKLNLGGCSPYPHSVGNSVKCIPHLLSRTKSLVFPRGRNNDGGGGIFTQGVATPNGDRSVITRMVHHAGTSDEGSLLKKKKTPNNFSRQSVLLPMRNVGVRPSRVNIFRRSKSCSILKGNALERDCPYDAAMGELVRKAVWTSTMVASRTPVGEPTNMGTAVKRSSLTCGKTFGESHAIHKNLEKSVQTQTSDFLWSPCFLFESSVKE</sequence>
<feature type="compositionally biased region" description="Basic and acidic residues" evidence="1">
    <location>
        <begin position="474"/>
        <end position="492"/>
    </location>
</feature>
<dbReference type="VEuPathDB" id="PlasmoDB:PKNH_0114500"/>
<feature type="compositionally biased region" description="Basic and acidic residues" evidence="1">
    <location>
        <begin position="1382"/>
        <end position="1399"/>
    </location>
</feature>
<feature type="compositionally biased region" description="Basic and acidic residues" evidence="1">
    <location>
        <begin position="371"/>
        <end position="411"/>
    </location>
</feature>
<feature type="compositionally biased region" description="Basic and acidic residues" evidence="1">
    <location>
        <begin position="1110"/>
        <end position="1122"/>
    </location>
</feature>
<feature type="region of interest" description="Disordered" evidence="1">
    <location>
        <begin position="1"/>
        <end position="22"/>
    </location>
</feature>
<gene>
    <name evidence="2" type="ORF">PKNA1_C2_0114500</name>
</gene>
<evidence type="ECO:0000313" key="2">
    <source>
        <dbReference type="EMBL" id="SBO25437.1"/>
    </source>
</evidence>
<feature type="compositionally biased region" description="Basic and acidic residues" evidence="1">
    <location>
        <begin position="1211"/>
        <end position="1226"/>
    </location>
</feature>
<organism evidence="2 3">
    <name type="scientific">Plasmodium knowlesi (strain H)</name>
    <dbReference type="NCBI Taxonomy" id="5851"/>
    <lineage>
        <taxon>Eukaryota</taxon>
        <taxon>Sar</taxon>
        <taxon>Alveolata</taxon>
        <taxon>Apicomplexa</taxon>
        <taxon>Aconoidasida</taxon>
        <taxon>Haemosporida</taxon>
        <taxon>Plasmodiidae</taxon>
        <taxon>Plasmodium</taxon>
        <taxon>Plasmodium (Plasmodium)</taxon>
    </lineage>
</organism>
<dbReference type="OrthoDB" id="372732at2759"/>
<accession>A0A5E7WVJ8</accession>
<dbReference type="Proteomes" id="UP000182128">
    <property type="component" value="Unassembled WGS sequence"/>
</dbReference>
<feature type="region of interest" description="Disordered" evidence="1">
    <location>
        <begin position="835"/>
        <end position="870"/>
    </location>
</feature>
<feature type="region of interest" description="Disordered" evidence="1">
    <location>
        <begin position="1630"/>
        <end position="1649"/>
    </location>
</feature>
<feature type="compositionally biased region" description="Basic and acidic residues" evidence="1">
    <location>
        <begin position="1137"/>
        <end position="1148"/>
    </location>
</feature>
<reference evidence="3" key="1">
    <citation type="submission" date="2016-05" db="EMBL/GenBank/DDBJ databases">
        <authorList>
            <person name="Sharaf H."/>
        </authorList>
    </citation>
    <scope>NUCLEOTIDE SEQUENCE [LARGE SCALE GENOMIC DNA]</scope>
    <source>
        <strain evidence="3">H</strain>
    </source>
</reference>
<feature type="region of interest" description="Disordered" evidence="1">
    <location>
        <begin position="467"/>
        <end position="501"/>
    </location>
</feature>
<feature type="region of interest" description="Disordered" evidence="1">
    <location>
        <begin position="1002"/>
        <end position="1248"/>
    </location>
</feature>
<feature type="region of interest" description="Disordered" evidence="1">
    <location>
        <begin position="1415"/>
        <end position="1461"/>
    </location>
</feature>
<feature type="region of interest" description="Disordered" evidence="1">
    <location>
        <begin position="1358"/>
        <end position="1399"/>
    </location>
</feature>
<evidence type="ECO:0000313" key="3">
    <source>
        <dbReference type="Proteomes" id="UP000182128"/>
    </source>
</evidence>
<feature type="region of interest" description="Disordered" evidence="1">
    <location>
        <begin position="260"/>
        <end position="284"/>
    </location>
</feature>
<name>A0A5E7WVJ8_PLAKH</name>
<dbReference type="EMBL" id="CWHQ02000014">
    <property type="protein sequence ID" value="SBO25437.1"/>
    <property type="molecule type" value="Genomic_DNA"/>
</dbReference>
<feature type="compositionally biased region" description="Basic residues" evidence="1">
    <location>
        <begin position="1359"/>
        <end position="1368"/>
    </location>
</feature>
<feature type="compositionally biased region" description="Basic and acidic residues" evidence="1">
    <location>
        <begin position="835"/>
        <end position="864"/>
    </location>
</feature>
<feature type="compositionally biased region" description="Basic and acidic residues" evidence="1">
    <location>
        <begin position="1415"/>
        <end position="1425"/>
    </location>
</feature>
<feature type="compositionally biased region" description="Basic and acidic residues" evidence="1">
    <location>
        <begin position="84"/>
        <end position="109"/>
    </location>
</feature>